<dbReference type="Proteomes" id="UP000622638">
    <property type="component" value="Unassembled WGS sequence"/>
</dbReference>
<evidence type="ECO:0000313" key="4">
    <source>
        <dbReference type="Proteomes" id="UP000622638"/>
    </source>
</evidence>
<reference evidence="2 3" key="3">
    <citation type="submission" date="2019-11" db="EMBL/GenBank/DDBJ databases">
        <title>Type strains purchased from KCTC, JCM and DSMZ.</title>
        <authorList>
            <person name="Lu H."/>
        </authorList>
    </citation>
    <scope>NUCLEOTIDE SEQUENCE [LARGE SCALE GENOMIC DNA]</scope>
    <source>
        <strain evidence="2 3">KCTC 52429</strain>
    </source>
</reference>
<gene>
    <name evidence="1" type="ORF">GCM10011572_27680</name>
    <name evidence="2" type="ORF">GM672_26260</name>
</gene>
<dbReference type="RefSeq" id="WP_155473468.1">
    <property type="nucleotide sequence ID" value="NZ_BMKG01000010.1"/>
</dbReference>
<reference evidence="1" key="1">
    <citation type="journal article" date="2014" name="Int. J. Syst. Evol. Microbiol.">
        <title>Complete genome of a new Firmicutes species belonging to the dominant human colonic microbiota ('Ruminococcus bicirculans') reveals two chromosomes and a selective capacity to utilize plant glucans.</title>
        <authorList>
            <consortium name="NISC Comparative Sequencing Program"/>
            <person name="Wegmann U."/>
            <person name="Louis P."/>
            <person name="Goesmann A."/>
            <person name="Henrissat B."/>
            <person name="Duncan S.H."/>
            <person name="Flint H.J."/>
        </authorList>
    </citation>
    <scope>NUCLEOTIDE SEQUENCE</scope>
    <source>
        <strain evidence="1">CGMCC 1.15931</strain>
    </source>
</reference>
<evidence type="ECO:0000313" key="1">
    <source>
        <dbReference type="EMBL" id="GGC04211.1"/>
    </source>
</evidence>
<evidence type="ECO:0008006" key="5">
    <source>
        <dbReference type="Google" id="ProtNLM"/>
    </source>
</evidence>
<organism evidence="2 3">
    <name type="scientific">Pseudoduganella buxea</name>
    <dbReference type="NCBI Taxonomy" id="1949069"/>
    <lineage>
        <taxon>Bacteria</taxon>
        <taxon>Pseudomonadati</taxon>
        <taxon>Pseudomonadota</taxon>
        <taxon>Betaproteobacteria</taxon>
        <taxon>Burkholderiales</taxon>
        <taxon>Oxalobacteraceae</taxon>
        <taxon>Telluria group</taxon>
        <taxon>Pseudoduganella</taxon>
    </lineage>
</organism>
<dbReference type="AlphaFoldDB" id="A0A6I3T474"/>
<sequence length="204" mass="23564">MSRYDVFLKFFSLHNKERLDGLDKSYFADMTQQERDMAFSYLLKLVSVGGTEESIHGLFRANSERAVEVVERLLNERALGKEAEIAAAWNLGRRAQGDKYLSIFIRYMKDPDHRLRSLAAYYVPALNRDELKSTLRGMIRVETELLPLIHAVNKLFECSGVDEDSVGEKKYLRLYRNLRGDDLPIKERAFKELEELAVDHDEGG</sequence>
<dbReference type="EMBL" id="BMKG01000010">
    <property type="protein sequence ID" value="GGC04211.1"/>
    <property type="molecule type" value="Genomic_DNA"/>
</dbReference>
<reference evidence="1" key="4">
    <citation type="submission" date="2024-05" db="EMBL/GenBank/DDBJ databases">
        <authorList>
            <person name="Sun Q."/>
            <person name="Zhou Y."/>
        </authorList>
    </citation>
    <scope>NUCLEOTIDE SEQUENCE</scope>
    <source>
        <strain evidence="1">CGMCC 1.15931</strain>
    </source>
</reference>
<keyword evidence="4" id="KW-1185">Reference proteome</keyword>
<accession>A0A6I3T474</accession>
<dbReference type="EMBL" id="WNKZ01000143">
    <property type="protein sequence ID" value="MTV56234.1"/>
    <property type="molecule type" value="Genomic_DNA"/>
</dbReference>
<proteinExistence type="predicted"/>
<evidence type="ECO:0000313" key="2">
    <source>
        <dbReference type="EMBL" id="MTV56234.1"/>
    </source>
</evidence>
<dbReference type="Proteomes" id="UP000430634">
    <property type="component" value="Unassembled WGS sequence"/>
</dbReference>
<reference evidence="4" key="2">
    <citation type="journal article" date="2019" name="Int. J. Syst. Evol. Microbiol.">
        <title>The Global Catalogue of Microorganisms (GCM) 10K type strain sequencing project: providing services to taxonomists for standard genome sequencing and annotation.</title>
        <authorList>
            <consortium name="The Broad Institute Genomics Platform"/>
            <consortium name="The Broad Institute Genome Sequencing Center for Infectious Disease"/>
            <person name="Wu L."/>
            <person name="Ma J."/>
        </authorList>
    </citation>
    <scope>NUCLEOTIDE SEQUENCE [LARGE SCALE GENOMIC DNA]</scope>
    <source>
        <strain evidence="4">CGMCC 1.15931</strain>
    </source>
</reference>
<name>A0A6I3T474_9BURK</name>
<evidence type="ECO:0000313" key="3">
    <source>
        <dbReference type="Proteomes" id="UP000430634"/>
    </source>
</evidence>
<comment type="caution">
    <text evidence="2">The sequence shown here is derived from an EMBL/GenBank/DDBJ whole genome shotgun (WGS) entry which is preliminary data.</text>
</comment>
<protein>
    <recommendedName>
        <fullName evidence="5">HEAT repeat domain-containing protein</fullName>
    </recommendedName>
</protein>
<dbReference type="OrthoDB" id="8755540at2"/>